<comment type="caution">
    <text evidence="4">The sequence shown here is derived from an EMBL/GenBank/DDBJ whole genome shotgun (WGS) entry which is preliminary data.</text>
</comment>
<organism evidence="4 5">
    <name type="scientific">Streptomyces ramulosus</name>
    <dbReference type="NCBI Taxonomy" id="47762"/>
    <lineage>
        <taxon>Bacteria</taxon>
        <taxon>Bacillati</taxon>
        <taxon>Actinomycetota</taxon>
        <taxon>Actinomycetes</taxon>
        <taxon>Kitasatosporales</taxon>
        <taxon>Streptomycetaceae</taxon>
        <taxon>Streptomyces</taxon>
    </lineage>
</organism>
<feature type="domain" description="DUF7224" evidence="3">
    <location>
        <begin position="267"/>
        <end position="409"/>
    </location>
</feature>
<proteinExistence type="predicted"/>
<evidence type="ECO:0000259" key="3">
    <source>
        <dbReference type="Pfam" id="PF23866"/>
    </source>
</evidence>
<sequence length="426" mass="43942">MRWRTVLRSSSAAWLAPLLAAFVAFLLRDDLVAGVTAGYWPSVFGAATFALPFVTPACAAAGAWEGSRLARGKVAAWAPARGGPAIAWPVLLPVLALGLLGMGVAVGFTLTEAAPTGGLPPLGVAAMWLIVFLANAMAGFLLGRKLPLVIAVPLALILSFVLTAYPATLEPLWLRHMVTGGVDGCCSLDQTLNWRPVASTSVLALAVVLAAALALTATGRRAIRFGTTGLLAAGLLGSGALAYGLPATPTTPRSTAALTCSGSDPQVCVWPELSSDLPTIQRVAAGARQRLRHAGLSLPTQLTMAEHPGAGAQYIGSWERATTDNVRIGIATGLLPANPPACAAKGDFPGEVAFGPLSAWLSLTTGASEDEVANRYGQQETALAARLRTAPAAQQRAWFQRNEPALHDCTTKPRLKPSGQAAGGAQ</sequence>
<keyword evidence="5" id="KW-1185">Reference proteome</keyword>
<feature type="transmembrane region" description="Helical" evidence="2">
    <location>
        <begin position="225"/>
        <end position="245"/>
    </location>
</feature>
<accession>A0ABW1FFF0</accession>
<keyword evidence="2" id="KW-0472">Membrane</keyword>
<dbReference type="RefSeq" id="WP_345079044.1">
    <property type="nucleotide sequence ID" value="NZ_BAAAWG010000004.1"/>
</dbReference>
<feature type="transmembrane region" description="Helical" evidence="2">
    <location>
        <begin position="85"/>
        <end position="110"/>
    </location>
</feature>
<keyword evidence="2" id="KW-1133">Transmembrane helix</keyword>
<dbReference type="EMBL" id="JBHSPW010000004">
    <property type="protein sequence ID" value="MFC5893227.1"/>
    <property type="molecule type" value="Genomic_DNA"/>
</dbReference>
<feature type="region of interest" description="Disordered" evidence="1">
    <location>
        <begin position="405"/>
        <end position="426"/>
    </location>
</feature>
<evidence type="ECO:0000313" key="5">
    <source>
        <dbReference type="Proteomes" id="UP001596241"/>
    </source>
</evidence>
<evidence type="ECO:0000256" key="2">
    <source>
        <dbReference type="SAM" id="Phobius"/>
    </source>
</evidence>
<feature type="transmembrane region" description="Helical" evidence="2">
    <location>
        <begin position="122"/>
        <end position="141"/>
    </location>
</feature>
<reference evidence="5" key="1">
    <citation type="journal article" date="2019" name="Int. J. Syst. Evol. Microbiol.">
        <title>The Global Catalogue of Microorganisms (GCM) 10K type strain sequencing project: providing services to taxonomists for standard genome sequencing and annotation.</title>
        <authorList>
            <consortium name="The Broad Institute Genomics Platform"/>
            <consortium name="The Broad Institute Genome Sequencing Center for Infectious Disease"/>
            <person name="Wu L."/>
            <person name="Ma J."/>
        </authorList>
    </citation>
    <scope>NUCLEOTIDE SEQUENCE [LARGE SCALE GENOMIC DNA]</scope>
    <source>
        <strain evidence="5">CGMCC 1.15809</strain>
    </source>
</reference>
<feature type="transmembrane region" description="Helical" evidence="2">
    <location>
        <begin position="148"/>
        <end position="167"/>
    </location>
</feature>
<evidence type="ECO:0000313" key="4">
    <source>
        <dbReference type="EMBL" id="MFC5893227.1"/>
    </source>
</evidence>
<dbReference type="Proteomes" id="UP001596241">
    <property type="component" value="Unassembled WGS sequence"/>
</dbReference>
<feature type="transmembrane region" description="Helical" evidence="2">
    <location>
        <begin position="44"/>
        <end position="64"/>
    </location>
</feature>
<gene>
    <name evidence="4" type="ORF">ACFP3M_10415</name>
</gene>
<protein>
    <recommendedName>
        <fullName evidence="3">DUF7224 domain-containing protein</fullName>
    </recommendedName>
</protein>
<dbReference type="InterPro" id="IPR055648">
    <property type="entry name" value="DUF7224"/>
</dbReference>
<feature type="transmembrane region" description="Helical" evidence="2">
    <location>
        <begin position="197"/>
        <end position="218"/>
    </location>
</feature>
<dbReference type="Pfam" id="PF23866">
    <property type="entry name" value="DUF7224"/>
    <property type="match status" value="1"/>
</dbReference>
<keyword evidence="2" id="KW-0812">Transmembrane</keyword>
<name>A0ABW1FFF0_9ACTN</name>
<evidence type="ECO:0000256" key="1">
    <source>
        <dbReference type="SAM" id="MobiDB-lite"/>
    </source>
</evidence>